<dbReference type="EMBL" id="CP139965">
    <property type="protein sequence ID" value="WQD76741.1"/>
    <property type="molecule type" value="Genomic_DNA"/>
</dbReference>
<reference evidence="2 3" key="1">
    <citation type="submission" date="2023-12" db="EMBL/GenBank/DDBJ databases">
        <title>Genome sequencing and assembly of bacterial species from a model synthetic community.</title>
        <authorList>
            <person name="Hogle S.L."/>
        </authorList>
    </citation>
    <scope>NUCLEOTIDE SEQUENCE [LARGE SCALE GENOMIC DNA]</scope>
    <source>
        <strain evidence="2 3">HAMBI 2494</strain>
    </source>
</reference>
<dbReference type="PANTHER" id="PTHR12526:SF630">
    <property type="entry name" value="GLYCOSYLTRANSFERASE"/>
    <property type="match status" value="1"/>
</dbReference>
<organism evidence="2 3">
    <name type="scientific">Paraburkholderia kururiensis</name>
    <dbReference type="NCBI Taxonomy" id="984307"/>
    <lineage>
        <taxon>Bacteria</taxon>
        <taxon>Pseudomonadati</taxon>
        <taxon>Pseudomonadota</taxon>
        <taxon>Betaproteobacteria</taxon>
        <taxon>Burkholderiales</taxon>
        <taxon>Burkholderiaceae</taxon>
        <taxon>Paraburkholderia</taxon>
    </lineage>
</organism>
<dbReference type="Pfam" id="PF00534">
    <property type="entry name" value="Glycos_transf_1"/>
    <property type="match status" value="1"/>
</dbReference>
<keyword evidence="2" id="KW-0328">Glycosyltransferase</keyword>
<dbReference type="SUPFAM" id="SSF53756">
    <property type="entry name" value="UDP-Glycosyltransferase/glycogen phosphorylase"/>
    <property type="match status" value="1"/>
</dbReference>
<name>A0ABZ0WHC0_9BURK</name>
<proteinExistence type="predicted"/>
<gene>
    <name evidence="2" type="ORF">U0042_22035</name>
</gene>
<accession>A0ABZ0WHC0</accession>
<dbReference type="Proteomes" id="UP001325479">
    <property type="component" value="Chromosome"/>
</dbReference>
<dbReference type="Gene3D" id="3.40.50.2000">
    <property type="entry name" value="Glycogen Phosphorylase B"/>
    <property type="match status" value="2"/>
</dbReference>
<protein>
    <submittedName>
        <fullName evidence="2">Glycosyltransferase</fullName>
        <ecNumber evidence="2">2.4.-.-</ecNumber>
    </submittedName>
</protein>
<dbReference type="PANTHER" id="PTHR12526">
    <property type="entry name" value="GLYCOSYLTRANSFERASE"/>
    <property type="match status" value="1"/>
</dbReference>
<dbReference type="RefSeq" id="WP_157977777.1">
    <property type="nucleotide sequence ID" value="NZ_CP139965.1"/>
</dbReference>
<evidence type="ECO:0000313" key="3">
    <source>
        <dbReference type="Proteomes" id="UP001325479"/>
    </source>
</evidence>
<sequence length="387" mass="42451">MKKSLAIVMVHQGAELYGSDRSFLSALRALREHHPDASIDVVLPEPGPIVDHVARYASRILYDENGVLRKKKLKARPLGTLANMVRAWRRYCRLFERYDVCYVNTVVCVAAIAALRSHRGGTYVHVREIPSRFALRVFRVLLRFSRAALIYNSNATAAAFGMPGTVIHNGVEVSADSAPVSARGGRPLRLAVIGRINPWKGQQFVVDALRTLGRALPLELRIVGDVFPGYEVVLDQLRDTARACAQSVEIRGFTNDPAQHYAWADYALVPSVLPEPFGRVAIESFASGRPVIAAATGGLTEIVTHGETGFLFEPNNAQALLRVLDHAVALPDDDHARLANAARACYVNRFKVETYMRAIAQTVQAPHDAAATTSAARDAIALQRESR</sequence>
<dbReference type="EC" id="2.4.-.-" evidence="2"/>
<feature type="domain" description="Glycosyl transferase family 1" evidence="1">
    <location>
        <begin position="187"/>
        <end position="343"/>
    </location>
</feature>
<keyword evidence="3" id="KW-1185">Reference proteome</keyword>
<evidence type="ECO:0000259" key="1">
    <source>
        <dbReference type="Pfam" id="PF00534"/>
    </source>
</evidence>
<keyword evidence="2" id="KW-0808">Transferase</keyword>
<dbReference type="InterPro" id="IPR001296">
    <property type="entry name" value="Glyco_trans_1"/>
</dbReference>
<evidence type="ECO:0000313" key="2">
    <source>
        <dbReference type="EMBL" id="WQD76741.1"/>
    </source>
</evidence>
<dbReference type="GO" id="GO:0016757">
    <property type="term" value="F:glycosyltransferase activity"/>
    <property type="evidence" value="ECO:0007669"/>
    <property type="project" value="UniProtKB-KW"/>
</dbReference>